<dbReference type="InterPro" id="IPR010255">
    <property type="entry name" value="Haem_peroxidase_sf"/>
</dbReference>
<sequence>MKGPATATLVLLPFAAASQLVWPSKWDELEDLYTMMSGYGKRGFADALITCGFGSNVPGRQNSAEWIRTAFHDAVTHNTQTGLGGLDASIYWELDRAENPGSAFNNTFGFFSGFHNTRATASDLTALGVVVAAGACGGPKIPFRAGRIDAYKAGPSGVPEPATNLKDTFAAFTKAGFTKQDMTALVACGHALGGVHSVDFPDVTGIKADPNNDTSVPFQKDVSSFHNGVVTEFLSGKSKNPLVVASNDTLNSDKRIFNNDRPTMKKLSTKAGFDSTCADVFTRMIDTVPKSVKLTNVIEPYDVKPYVTELSLNGKGKLQFKGSVRLSLSKASGRNADDLSVKLVYADRNGNGKTTIITTRPNWQGGIGSGQLGSFVSFEFDTTISAKTGISKFWIQETTLSTKITKTHDNQKTGGYKVDDTILYQVSQSCFEIEKLSTGSAPMIITAMVRDDRTSNPLTLRVSHKVPIKGVAVPKFQTELVKFKATGKKSNGWTTFQAKTTVRDQNTMFDILLGGRPSRAVEFQSSNLAPEKCV</sequence>
<protein>
    <recommendedName>
        <fullName evidence="5">Peroxidase</fullName>
        <ecNumber evidence="5">1.11.1.-</ecNumber>
    </recommendedName>
</protein>
<dbReference type="EC" id="1.11.1.-" evidence="5"/>
<dbReference type="InterPro" id="IPR044831">
    <property type="entry name" value="Ccp1-like"/>
</dbReference>
<evidence type="ECO:0000259" key="6">
    <source>
        <dbReference type="PROSITE" id="PS50873"/>
    </source>
</evidence>
<dbReference type="PANTHER" id="PTHR31356">
    <property type="entry name" value="THYLAKOID LUMENAL 29 KDA PROTEIN, CHLOROPLASTIC-RELATED"/>
    <property type="match status" value="1"/>
</dbReference>
<keyword evidence="8" id="KW-1185">Reference proteome</keyword>
<accession>A0A9W8RQL0</accession>
<dbReference type="GO" id="GO:0004601">
    <property type="term" value="F:peroxidase activity"/>
    <property type="evidence" value="ECO:0007669"/>
    <property type="project" value="UniProtKB-KW"/>
</dbReference>
<dbReference type="InterPro" id="IPR002016">
    <property type="entry name" value="Haem_peroxidase"/>
</dbReference>
<evidence type="ECO:0000313" key="8">
    <source>
        <dbReference type="Proteomes" id="UP001152049"/>
    </source>
</evidence>
<evidence type="ECO:0000256" key="4">
    <source>
        <dbReference type="RuleBase" id="RU004241"/>
    </source>
</evidence>
<comment type="similarity">
    <text evidence="4">Belongs to the peroxidase family.</text>
</comment>
<dbReference type="GO" id="GO:0042744">
    <property type="term" value="P:hydrogen peroxide catabolic process"/>
    <property type="evidence" value="ECO:0007669"/>
    <property type="project" value="TreeGrafter"/>
</dbReference>
<dbReference type="SUPFAM" id="SSF48113">
    <property type="entry name" value="Heme-dependent peroxidases"/>
    <property type="match status" value="1"/>
</dbReference>
<feature type="signal peptide" evidence="5">
    <location>
        <begin position="1"/>
        <end position="23"/>
    </location>
</feature>
<keyword evidence="2" id="KW-0479">Metal-binding</keyword>
<evidence type="ECO:0000256" key="2">
    <source>
        <dbReference type="ARBA" id="ARBA00022617"/>
    </source>
</evidence>
<keyword evidence="1 5" id="KW-0575">Peroxidase</keyword>
<proteinExistence type="inferred from homology"/>
<dbReference type="Pfam" id="PF00141">
    <property type="entry name" value="peroxidase"/>
    <property type="match status" value="1"/>
</dbReference>
<gene>
    <name evidence="7" type="ORF">NW762_012481</name>
</gene>
<evidence type="ECO:0000313" key="7">
    <source>
        <dbReference type="EMBL" id="KAJ4249146.1"/>
    </source>
</evidence>
<dbReference type="AlphaFoldDB" id="A0A9W8RQL0"/>
<dbReference type="Gene3D" id="1.10.420.10">
    <property type="entry name" value="Peroxidase, domain 2"/>
    <property type="match status" value="1"/>
</dbReference>
<dbReference type="GO" id="GO:0020037">
    <property type="term" value="F:heme binding"/>
    <property type="evidence" value="ECO:0007669"/>
    <property type="project" value="UniProtKB-UniRule"/>
</dbReference>
<name>A0A9W8RQL0_9HYPO</name>
<evidence type="ECO:0000256" key="1">
    <source>
        <dbReference type="ARBA" id="ARBA00022559"/>
    </source>
</evidence>
<dbReference type="PROSITE" id="PS50873">
    <property type="entry name" value="PEROXIDASE_4"/>
    <property type="match status" value="1"/>
</dbReference>
<keyword evidence="2" id="KW-0408">Iron</keyword>
<dbReference type="Proteomes" id="UP001152049">
    <property type="component" value="Unassembled WGS sequence"/>
</dbReference>
<dbReference type="Gene3D" id="1.10.520.10">
    <property type="match status" value="1"/>
</dbReference>
<reference evidence="7" key="1">
    <citation type="submission" date="2022-09" db="EMBL/GenBank/DDBJ databases">
        <title>Fusarium specimens isolated from Avocado Roots.</title>
        <authorList>
            <person name="Stajich J."/>
            <person name="Roper C."/>
            <person name="Heimlech-Rivalta G."/>
        </authorList>
    </citation>
    <scope>NUCLEOTIDE SEQUENCE</scope>
    <source>
        <strain evidence="7">CF00136</strain>
    </source>
</reference>
<feature type="domain" description="Plant heme peroxidase family profile" evidence="6">
    <location>
        <begin position="120"/>
        <end position="332"/>
    </location>
</feature>
<feature type="chain" id="PRO_5041018244" description="Peroxidase" evidence="5">
    <location>
        <begin position="24"/>
        <end position="534"/>
    </location>
</feature>
<comment type="caution">
    <text evidence="7">The sequence shown here is derived from an EMBL/GenBank/DDBJ whole genome shotgun (WGS) entry which is preliminary data.</text>
</comment>
<keyword evidence="3 5" id="KW-0560">Oxidoreductase</keyword>
<dbReference type="GO" id="GO:0000302">
    <property type="term" value="P:response to reactive oxygen species"/>
    <property type="evidence" value="ECO:0007669"/>
    <property type="project" value="TreeGrafter"/>
</dbReference>
<organism evidence="7 8">
    <name type="scientific">Fusarium torreyae</name>
    <dbReference type="NCBI Taxonomy" id="1237075"/>
    <lineage>
        <taxon>Eukaryota</taxon>
        <taxon>Fungi</taxon>
        <taxon>Dikarya</taxon>
        <taxon>Ascomycota</taxon>
        <taxon>Pezizomycotina</taxon>
        <taxon>Sordariomycetes</taxon>
        <taxon>Hypocreomycetidae</taxon>
        <taxon>Hypocreales</taxon>
        <taxon>Nectriaceae</taxon>
        <taxon>Fusarium</taxon>
    </lineage>
</organism>
<keyword evidence="2" id="KW-0349">Heme</keyword>
<dbReference type="GO" id="GO:0034599">
    <property type="term" value="P:cellular response to oxidative stress"/>
    <property type="evidence" value="ECO:0007669"/>
    <property type="project" value="InterPro"/>
</dbReference>
<keyword evidence="5" id="KW-0732">Signal</keyword>
<evidence type="ECO:0000256" key="5">
    <source>
        <dbReference type="RuleBase" id="RU363051"/>
    </source>
</evidence>
<dbReference type="EMBL" id="JAOQAZ010000034">
    <property type="protein sequence ID" value="KAJ4249146.1"/>
    <property type="molecule type" value="Genomic_DNA"/>
</dbReference>
<evidence type="ECO:0000256" key="3">
    <source>
        <dbReference type="ARBA" id="ARBA00023002"/>
    </source>
</evidence>
<dbReference type="GO" id="GO:0046872">
    <property type="term" value="F:metal ion binding"/>
    <property type="evidence" value="ECO:0007669"/>
    <property type="project" value="UniProtKB-UniRule"/>
</dbReference>
<dbReference type="PANTHER" id="PTHR31356:SF53">
    <property type="entry name" value="HEME PEROXIDASE"/>
    <property type="match status" value="1"/>
</dbReference>
<dbReference type="OrthoDB" id="5985073at2759"/>